<evidence type="ECO:0000313" key="2">
    <source>
        <dbReference type="Proteomes" id="UP000033072"/>
    </source>
</evidence>
<dbReference type="GeneID" id="24806277"/>
<keyword evidence="2" id="KW-1185">Reference proteome</keyword>
<dbReference type="HOGENOM" id="CLU_2784117_0_0_2"/>
<name>A0A0E3S717_9EURY</name>
<evidence type="ECO:0000313" key="1">
    <source>
        <dbReference type="EMBL" id="AKB74783.1"/>
    </source>
</evidence>
<protein>
    <submittedName>
        <fullName evidence="1">Uncharacterized protein</fullName>
    </submittedName>
</protein>
<dbReference type="PATRIC" id="fig|1434111.4.peg.1986"/>
<dbReference type="EMBL" id="CP009515">
    <property type="protein sequence ID" value="AKB74783.1"/>
    <property type="molecule type" value="Genomic_DNA"/>
</dbReference>
<dbReference type="Proteomes" id="UP000033072">
    <property type="component" value="Chromosome"/>
</dbReference>
<gene>
    <name evidence="1" type="ORF">MSLAZ_1522</name>
</gene>
<organism evidence="1 2">
    <name type="scientific">Methanosarcina lacustris Z-7289</name>
    <dbReference type="NCBI Taxonomy" id="1434111"/>
    <lineage>
        <taxon>Archaea</taxon>
        <taxon>Methanobacteriati</taxon>
        <taxon>Methanobacteriota</taxon>
        <taxon>Stenosarchaea group</taxon>
        <taxon>Methanomicrobia</taxon>
        <taxon>Methanosarcinales</taxon>
        <taxon>Methanosarcinaceae</taxon>
        <taxon>Methanosarcina</taxon>
    </lineage>
</organism>
<dbReference type="RefSeq" id="WP_048125904.1">
    <property type="nucleotide sequence ID" value="NZ_CP009515.1"/>
</dbReference>
<dbReference type="AlphaFoldDB" id="A0A0E3S717"/>
<accession>A0A0E3S717</accession>
<reference evidence="1 2" key="1">
    <citation type="submission" date="2014-07" db="EMBL/GenBank/DDBJ databases">
        <title>Methanogenic archaea and the global carbon cycle.</title>
        <authorList>
            <person name="Henriksen J.R."/>
            <person name="Luke J."/>
            <person name="Reinhart S."/>
            <person name="Benedict M.N."/>
            <person name="Youngblut N.D."/>
            <person name="Metcalf M.E."/>
            <person name="Whitaker R.J."/>
            <person name="Metcalf W.W."/>
        </authorList>
    </citation>
    <scope>NUCLEOTIDE SEQUENCE [LARGE SCALE GENOMIC DNA]</scope>
    <source>
        <strain evidence="1 2">Z-7289</strain>
    </source>
</reference>
<dbReference type="KEGG" id="mls:MSLAZ_1522"/>
<proteinExistence type="predicted"/>
<sequence length="68" mass="7887">MLYLISPKVLIIAVQEFAKIWQADPDTLLLIKEIALKEKDEFVRDAAVRELIDGWQDEVVTEFKTKLV</sequence>